<dbReference type="InterPro" id="IPR036249">
    <property type="entry name" value="Thioredoxin-like_sf"/>
</dbReference>
<dbReference type="PANTHER" id="PTHR13887">
    <property type="entry name" value="GLUTATHIONE S-TRANSFERASE KAPPA"/>
    <property type="match status" value="1"/>
</dbReference>
<proteinExistence type="predicted"/>
<accession>A0ABT8C0F1</accession>
<reference evidence="2" key="1">
    <citation type="journal article" date="2019" name="Int. J. Syst. Evol. Microbiol.">
        <title>The Global Catalogue of Microorganisms (GCM) 10K type strain sequencing project: providing services to taxonomists for standard genome sequencing and annotation.</title>
        <authorList>
            <consortium name="The Broad Institute Genomics Platform"/>
            <consortium name="The Broad Institute Genome Sequencing Center for Infectious Disease"/>
            <person name="Wu L."/>
            <person name="Ma J."/>
        </authorList>
    </citation>
    <scope>NUCLEOTIDE SEQUENCE [LARGE SCALE GENOMIC DNA]</scope>
    <source>
        <strain evidence="2">CECT 7398</strain>
    </source>
</reference>
<dbReference type="Gene3D" id="3.40.30.10">
    <property type="entry name" value="Glutaredoxin"/>
    <property type="match status" value="1"/>
</dbReference>
<gene>
    <name evidence="1" type="ORF">QWZ16_22860</name>
</gene>
<evidence type="ECO:0000313" key="2">
    <source>
        <dbReference type="Proteomes" id="UP001238540"/>
    </source>
</evidence>
<dbReference type="SUPFAM" id="SSF52833">
    <property type="entry name" value="Thioredoxin-like"/>
    <property type="match status" value="1"/>
</dbReference>
<dbReference type="PANTHER" id="PTHR13887:SF54">
    <property type="entry name" value="DSBA FAMILY PROTEIN"/>
    <property type="match status" value="1"/>
</dbReference>
<comment type="caution">
    <text evidence="1">The sequence shown here is derived from an EMBL/GenBank/DDBJ whole genome shotgun (WGS) entry which is preliminary data.</text>
</comment>
<dbReference type="CDD" id="cd03025">
    <property type="entry name" value="DsbA_FrnE_like"/>
    <property type="match status" value="1"/>
</dbReference>
<organism evidence="1 2">
    <name type="scientific">Vibrio ostreicida</name>
    <dbReference type="NCBI Taxonomy" id="526588"/>
    <lineage>
        <taxon>Bacteria</taxon>
        <taxon>Pseudomonadati</taxon>
        <taxon>Pseudomonadota</taxon>
        <taxon>Gammaproteobacteria</taxon>
        <taxon>Vibrionales</taxon>
        <taxon>Vibrionaceae</taxon>
        <taxon>Vibrio</taxon>
    </lineage>
</organism>
<name>A0ABT8C0F1_9VIBR</name>
<sequence length="204" mass="23256">MPSAKLYYVYDPMCSWCWGYKPVWEQVQKALEPMLTVQYVVGGLAPDSSEPMPIAMQQQIASYWRRIEDELGTRFNHDFWANNTPKRSTYPSCRAVLAARAQQAEPTMLDSIQRGYYLEARNPSDHDVLIALAEEAGLDKTRFIKDFESKTLEQAFSEELKFARSIGGVHFPSLFLETSKGIVELPVDYQSAMSTIQKIQSLIT</sequence>
<dbReference type="EMBL" id="JAUFQC010000027">
    <property type="protein sequence ID" value="MDN3612444.1"/>
    <property type="molecule type" value="Genomic_DNA"/>
</dbReference>
<protein>
    <submittedName>
        <fullName evidence="1">DsbA family protein</fullName>
    </submittedName>
</protein>
<dbReference type="RefSeq" id="WP_170883656.1">
    <property type="nucleotide sequence ID" value="NZ_JABEYA020000015.1"/>
</dbReference>
<dbReference type="Pfam" id="PF13743">
    <property type="entry name" value="Thioredoxin_5"/>
    <property type="match status" value="1"/>
</dbReference>
<evidence type="ECO:0000313" key="1">
    <source>
        <dbReference type="EMBL" id="MDN3612444.1"/>
    </source>
</evidence>
<keyword evidence="2" id="KW-1185">Reference proteome</keyword>
<dbReference type="Proteomes" id="UP001238540">
    <property type="component" value="Unassembled WGS sequence"/>
</dbReference>
<dbReference type="Gene3D" id="1.10.472.60">
    <property type="entry name" value="putative protein disulfide isomerase domain"/>
    <property type="match status" value="1"/>
</dbReference>